<name>A0A8S5PSH4_9CAUD</name>
<proteinExistence type="predicted"/>
<dbReference type="EMBL" id="BK015488">
    <property type="protein sequence ID" value="DAE09459.1"/>
    <property type="molecule type" value="Genomic_DNA"/>
</dbReference>
<protein>
    <submittedName>
        <fullName evidence="1">Uncharacterized protein</fullName>
    </submittedName>
</protein>
<organism evidence="1">
    <name type="scientific">Siphoviridae sp. ct96x5</name>
    <dbReference type="NCBI Taxonomy" id="2825367"/>
    <lineage>
        <taxon>Viruses</taxon>
        <taxon>Duplodnaviria</taxon>
        <taxon>Heunggongvirae</taxon>
        <taxon>Uroviricota</taxon>
        <taxon>Caudoviricetes</taxon>
    </lineage>
</organism>
<accession>A0A8S5PSH4</accession>
<evidence type="ECO:0000313" key="1">
    <source>
        <dbReference type="EMBL" id="DAE09459.1"/>
    </source>
</evidence>
<reference evidence="1" key="1">
    <citation type="journal article" date="2021" name="Proc. Natl. Acad. Sci. U.S.A.">
        <title>A Catalog of Tens of Thousands of Viruses from Human Metagenomes Reveals Hidden Associations with Chronic Diseases.</title>
        <authorList>
            <person name="Tisza M.J."/>
            <person name="Buck C.B."/>
        </authorList>
    </citation>
    <scope>NUCLEOTIDE SEQUENCE</scope>
    <source>
        <strain evidence="1">Ct96x5</strain>
    </source>
</reference>
<sequence>MELLGYSLYEGADSLTPLPPKQFNGTNVKLENGAFDELAFSTNIVRFGQPIVNTWESDTILHAKFDNNLRGGNLAYRADTVSMVRVKRREQGESMEWITIKEVPITKIEDFTFTYIDKYARARTNYEYAVVPVINNIEMEYTIGTVYSVFDGIIICDKENSFQTIADESIPSITKRNPSSTAETLDGKYPYVFFNGNTNYETGSVQGLFVEIDWDRKVFKTASSFKYRDRLMAFLTNHKPKILKCFDGRIWMIDVTSDPTAAVQNHPDQILTSFNFTEIGDVNSTSDMYYNGLSELDREGS</sequence>